<comment type="caution">
    <text evidence="1">The sequence shown here is derived from an EMBL/GenBank/DDBJ whole genome shotgun (WGS) entry which is preliminary data.</text>
</comment>
<dbReference type="Pfam" id="PF13557">
    <property type="entry name" value="Phenol_MetA_deg"/>
    <property type="match status" value="1"/>
</dbReference>
<keyword evidence="2" id="KW-1185">Reference proteome</keyword>
<evidence type="ECO:0000313" key="2">
    <source>
        <dbReference type="Proteomes" id="UP000596827"/>
    </source>
</evidence>
<evidence type="ECO:0000313" key="1">
    <source>
        <dbReference type="EMBL" id="MBC5765137.1"/>
    </source>
</evidence>
<accession>A0A923M9T9</accession>
<gene>
    <name evidence="1" type="ORF">H8R02_11785</name>
</gene>
<reference evidence="1" key="1">
    <citation type="submission" date="2020-08" db="EMBL/GenBank/DDBJ databases">
        <title>Ramlibacter sp. GTP1 16S ribosomal RNA gene genome sequencing and assembly.</title>
        <authorList>
            <person name="Kang M."/>
        </authorList>
    </citation>
    <scope>NUCLEOTIDE SEQUENCE</scope>
    <source>
        <strain evidence="1">GTP1</strain>
    </source>
</reference>
<dbReference type="AlphaFoldDB" id="A0A923M9T9"/>
<name>A0A923M9T9_9BURK</name>
<protein>
    <submittedName>
        <fullName evidence="1">Transporter</fullName>
    </submittedName>
</protein>
<sequence>MDTVLAGVIGPPGSVRITNFLAGYRAGRTLDAAGNPRAGLSDFDLRFSGATTRLQYVWPDVKLFGADVETRVGLTWYADARVQFDVGTPAGRLHREGTSSGWFPAGLVGPVLLGWHGEKVHQMAGVELYFPIAKYEVGQPTNISSGFVSLAPHYWITWFPRPEIEVDGSFVVLFNRKNHRTNYLSGREFSMDYAAGYTPAPHWQVGVSGYAYRQLADDKVNDVGVPGGNRGRVFGIGPYLRYHEDNWGVTLKWQREEWVRNRAKGDRVFLQFAVRVR</sequence>
<dbReference type="InterPro" id="IPR025737">
    <property type="entry name" value="FApF"/>
</dbReference>
<organism evidence="1 2">
    <name type="scientific">Ramlibacter albus</name>
    <dbReference type="NCBI Taxonomy" id="2079448"/>
    <lineage>
        <taxon>Bacteria</taxon>
        <taxon>Pseudomonadati</taxon>
        <taxon>Pseudomonadota</taxon>
        <taxon>Betaproteobacteria</taxon>
        <taxon>Burkholderiales</taxon>
        <taxon>Comamonadaceae</taxon>
        <taxon>Ramlibacter</taxon>
    </lineage>
</organism>
<proteinExistence type="predicted"/>
<dbReference type="Proteomes" id="UP000596827">
    <property type="component" value="Unassembled WGS sequence"/>
</dbReference>
<dbReference type="RefSeq" id="WP_187081623.1">
    <property type="nucleotide sequence ID" value="NZ_JACORU010000004.1"/>
</dbReference>
<dbReference type="EMBL" id="JACORU010000004">
    <property type="protein sequence ID" value="MBC5765137.1"/>
    <property type="molecule type" value="Genomic_DNA"/>
</dbReference>